<comment type="caution">
    <text evidence="2">The sequence shown here is derived from an EMBL/GenBank/DDBJ whole genome shotgun (WGS) entry which is preliminary data.</text>
</comment>
<feature type="region of interest" description="Disordered" evidence="1">
    <location>
        <begin position="1"/>
        <end position="80"/>
    </location>
</feature>
<feature type="compositionally biased region" description="Polar residues" evidence="1">
    <location>
        <begin position="161"/>
        <end position="179"/>
    </location>
</feature>
<organism evidence="2">
    <name type="scientific">mine drainage metagenome</name>
    <dbReference type="NCBI Taxonomy" id="410659"/>
    <lineage>
        <taxon>unclassified sequences</taxon>
        <taxon>metagenomes</taxon>
        <taxon>ecological metagenomes</taxon>
    </lineage>
</organism>
<sequence>MATITTERASPRDPRSFSMNSRTSRPRSPTRAITATSASVPRAIIDSRVDFPTPDPAKTPIRCPRPTGTKASIARTPTPSWRSTLDLESAIGAAFSTETIVVPVSGPRLSIGLPRPSRTRPRRARPTCIWRGPPVAATSTPGPMPKIGPSGMQVNRPPLAETTSAGRSPPGNFNMTRSPTADEIPSTATVSPMTDVTEPVILGRAAAIARRVSISRLMLRASP</sequence>
<evidence type="ECO:0000313" key="2">
    <source>
        <dbReference type="EMBL" id="OIQ69022.1"/>
    </source>
</evidence>
<evidence type="ECO:0000256" key="1">
    <source>
        <dbReference type="SAM" id="MobiDB-lite"/>
    </source>
</evidence>
<proteinExistence type="predicted"/>
<name>A0A1J5PCG8_9ZZZZ</name>
<feature type="compositionally biased region" description="Low complexity" evidence="1">
    <location>
        <begin position="21"/>
        <end position="31"/>
    </location>
</feature>
<reference evidence="2" key="1">
    <citation type="submission" date="2016-10" db="EMBL/GenBank/DDBJ databases">
        <title>Sequence of Gallionella enrichment culture.</title>
        <authorList>
            <person name="Poehlein A."/>
            <person name="Muehling M."/>
            <person name="Daniel R."/>
        </authorList>
    </citation>
    <scope>NUCLEOTIDE SEQUENCE</scope>
</reference>
<dbReference type="EMBL" id="MLJW01004964">
    <property type="protein sequence ID" value="OIQ69022.1"/>
    <property type="molecule type" value="Genomic_DNA"/>
</dbReference>
<feature type="region of interest" description="Disordered" evidence="1">
    <location>
        <begin position="157"/>
        <end position="187"/>
    </location>
</feature>
<dbReference type="AlphaFoldDB" id="A0A1J5PCG8"/>
<accession>A0A1J5PCG8</accession>
<protein>
    <submittedName>
        <fullName evidence="2">Uncharacterized protein</fullName>
    </submittedName>
</protein>
<gene>
    <name evidence="2" type="ORF">GALL_493780</name>
</gene>
<feature type="region of interest" description="Disordered" evidence="1">
    <location>
        <begin position="112"/>
        <end position="142"/>
    </location>
</feature>